<keyword evidence="1" id="KW-0812">Transmembrane</keyword>
<reference evidence="2 3" key="1">
    <citation type="journal article" date="2018" name="Nat. Biotechnol.">
        <title>A standardized bacterial taxonomy based on genome phylogeny substantially revises the tree of life.</title>
        <authorList>
            <person name="Parks D.H."/>
            <person name="Chuvochina M."/>
            <person name="Waite D.W."/>
            <person name="Rinke C."/>
            <person name="Skarshewski A."/>
            <person name="Chaumeil P.A."/>
            <person name="Hugenholtz P."/>
        </authorList>
    </citation>
    <scope>NUCLEOTIDE SEQUENCE [LARGE SCALE GENOMIC DNA]</scope>
    <source>
        <strain evidence="2">UBA10227</strain>
    </source>
</reference>
<evidence type="ECO:0000256" key="1">
    <source>
        <dbReference type="SAM" id="Phobius"/>
    </source>
</evidence>
<proteinExistence type="predicted"/>
<evidence type="ECO:0000313" key="2">
    <source>
        <dbReference type="EMBL" id="HCY83216.1"/>
    </source>
</evidence>
<organism evidence="2 3">
    <name type="scientific">Xanthomarina gelatinilytica</name>
    <dbReference type="NCBI Taxonomy" id="1137281"/>
    <lineage>
        <taxon>Bacteria</taxon>
        <taxon>Pseudomonadati</taxon>
        <taxon>Bacteroidota</taxon>
        <taxon>Flavobacteriia</taxon>
        <taxon>Flavobacteriales</taxon>
        <taxon>Flavobacteriaceae</taxon>
        <taxon>Xanthomarina</taxon>
    </lineage>
</organism>
<keyword evidence="1" id="KW-1133">Transmembrane helix</keyword>
<sequence length="53" mass="5974">MGFSQGHFVIQNKKQTDKIRFKLINNLIILPVEINGVALSFLLDTGVNKSIIF</sequence>
<accession>A0A3D6BVG2</accession>
<dbReference type="Proteomes" id="UP000263268">
    <property type="component" value="Unassembled WGS sequence"/>
</dbReference>
<dbReference type="AlphaFoldDB" id="A0A3D6BVG2"/>
<comment type="caution">
    <text evidence="2">The sequence shown here is derived from an EMBL/GenBank/DDBJ whole genome shotgun (WGS) entry which is preliminary data.</text>
</comment>
<dbReference type="SUPFAM" id="SSF50630">
    <property type="entry name" value="Acid proteases"/>
    <property type="match status" value="1"/>
</dbReference>
<protein>
    <submittedName>
        <fullName evidence="2">Signaling protein</fullName>
    </submittedName>
</protein>
<keyword evidence="1" id="KW-0472">Membrane</keyword>
<name>A0A3D6BVG2_9FLAO</name>
<evidence type="ECO:0000313" key="3">
    <source>
        <dbReference type="Proteomes" id="UP000263268"/>
    </source>
</evidence>
<feature type="transmembrane region" description="Helical" evidence="1">
    <location>
        <begin position="23"/>
        <end position="43"/>
    </location>
</feature>
<gene>
    <name evidence="2" type="ORF">DHV22_17230</name>
</gene>
<feature type="non-terminal residue" evidence="2">
    <location>
        <position position="53"/>
    </location>
</feature>
<dbReference type="InterPro" id="IPR021109">
    <property type="entry name" value="Peptidase_aspartic_dom_sf"/>
</dbReference>
<dbReference type="EMBL" id="DPRK01000273">
    <property type="protein sequence ID" value="HCY83216.1"/>
    <property type="molecule type" value="Genomic_DNA"/>
</dbReference>